<comment type="caution">
    <text evidence="5">The sequence shown here is derived from an EMBL/GenBank/DDBJ whole genome shotgun (WGS) entry which is preliminary data.</text>
</comment>
<dbReference type="PANTHER" id="PTHR19375">
    <property type="entry name" value="HEAT SHOCK PROTEIN 70KDA"/>
    <property type="match status" value="1"/>
</dbReference>
<accession>A0ABD1SN03</accession>
<dbReference type="Pfam" id="PF17123">
    <property type="entry name" value="zf-RING_11"/>
    <property type="match status" value="1"/>
</dbReference>
<proteinExistence type="inferred from homology"/>
<organism evidence="5 6">
    <name type="scientific">Forsythia ovata</name>
    <dbReference type="NCBI Taxonomy" id="205694"/>
    <lineage>
        <taxon>Eukaryota</taxon>
        <taxon>Viridiplantae</taxon>
        <taxon>Streptophyta</taxon>
        <taxon>Embryophyta</taxon>
        <taxon>Tracheophyta</taxon>
        <taxon>Spermatophyta</taxon>
        <taxon>Magnoliopsida</taxon>
        <taxon>eudicotyledons</taxon>
        <taxon>Gunneridae</taxon>
        <taxon>Pentapetalae</taxon>
        <taxon>asterids</taxon>
        <taxon>lamiids</taxon>
        <taxon>Lamiales</taxon>
        <taxon>Oleaceae</taxon>
        <taxon>Forsythieae</taxon>
        <taxon>Forsythia</taxon>
    </lineage>
</organism>
<dbReference type="Gene3D" id="3.30.40.10">
    <property type="entry name" value="Zinc/RING finger domain, C3HC4 (zinc finger)"/>
    <property type="match status" value="1"/>
</dbReference>
<reference evidence="6" key="1">
    <citation type="submission" date="2024-07" db="EMBL/GenBank/DDBJ databases">
        <title>Two chromosome-level genome assemblies of Korean endemic species Abeliophyllum distichum and Forsythia ovata (Oleaceae).</title>
        <authorList>
            <person name="Jang H."/>
        </authorList>
    </citation>
    <scope>NUCLEOTIDE SEQUENCE [LARGE SCALE GENOMIC DNA]</scope>
</reference>
<comment type="similarity">
    <text evidence="1">Belongs to the heat shock protein 70 family.</text>
</comment>
<evidence type="ECO:0000256" key="3">
    <source>
        <dbReference type="ARBA" id="ARBA00022840"/>
    </source>
</evidence>
<dbReference type="InterPro" id="IPR043129">
    <property type="entry name" value="ATPase_NBD"/>
</dbReference>
<keyword evidence="6" id="KW-1185">Reference proteome</keyword>
<name>A0ABD1SN03_9LAMI</name>
<dbReference type="Proteomes" id="UP001604277">
    <property type="component" value="Unassembled WGS sequence"/>
</dbReference>
<evidence type="ECO:0000259" key="4">
    <source>
        <dbReference type="Pfam" id="PF17123"/>
    </source>
</evidence>
<protein>
    <submittedName>
        <fullName evidence="5">Adenosinetriphosphatase</fullName>
    </submittedName>
</protein>
<dbReference type="SUPFAM" id="SSF57850">
    <property type="entry name" value="RING/U-box"/>
    <property type="match status" value="1"/>
</dbReference>
<evidence type="ECO:0000313" key="6">
    <source>
        <dbReference type="Proteomes" id="UP001604277"/>
    </source>
</evidence>
<dbReference type="PRINTS" id="PR00301">
    <property type="entry name" value="HEATSHOCK70"/>
</dbReference>
<keyword evidence="2" id="KW-0547">Nucleotide-binding</keyword>
<dbReference type="AlphaFoldDB" id="A0ABD1SN03"/>
<dbReference type="InterPro" id="IPR013126">
    <property type="entry name" value="Hsp_70_fam"/>
</dbReference>
<evidence type="ECO:0000256" key="2">
    <source>
        <dbReference type="ARBA" id="ARBA00022741"/>
    </source>
</evidence>
<gene>
    <name evidence="5" type="ORF">Fot_34947</name>
</gene>
<dbReference type="InterPro" id="IPR013083">
    <property type="entry name" value="Znf_RING/FYVE/PHD"/>
</dbReference>
<dbReference type="InterPro" id="IPR001841">
    <property type="entry name" value="Znf_RING"/>
</dbReference>
<feature type="domain" description="RING-type" evidence="4">
    <location>
        <begin position="161"/>
        <end position="190"/>
    </location>
</feature>
<keyword evidence="3" id="KW-0067">ATP-binding</keyword>
<evidence type="ECO:0000256" key="1">
    <source>
        <dbReference type="ARBA" id="ARBA00007381"/>
    </source>
</evidence>
<dbReference type="EMBL" id="JBFOLJ010000010">
    <property type="protein sequence ID" value="KAL2501099.1"/>
    <property type="molecule type" value="Genomic_DNA"/>
</dbReference>
<dbReference type="FunFam" id="3.30.420.40:FF:000545">
    <property type="entry name" value="Endoplasmic reticulum chaperone BiP"/>
    <property type="match status" value="1"/>
</dbReference>
<evidence type="ECO:0000313" key="5">
    <source>
        <dbReference type="EMBL" id="KAL2501099.1"/>
    </source>
</evidence>
<dbReference type="Gene3D" id="3.30.420.40">
    <property type="match status" value="2"/>
</dbReference>
<dbReference type="SUPFAM" id="SSF53067">
    <property type="entry name" value="Actin-like ATPase domain"/>
    <property type="match status" value="2"/>
</dbReference>
<sequence>MKEISDAFLGKTIKNDVVNVPTYFNDSQRQATNDAGAIAGLNVMRLINEPTAAAIAYDLDKKTSRTGEKNVSIFDLGGRTFDVSLLTIEEGIFEVKATASDTHLGEENVFFYTIVYLKPSARTAAVVPPSYLAAANNGLKKKVLKYLPKLTYTTNNDNLSDCAICLAEFTVRDALRLLPQSCHRFHIECIDTWGCFVETQIRE</sequence>
<dbReference type="GO" id="GO:0005524">
    <property type="term" value="F:ATP binding"/>
    <property type="evidence" value="ECO:0007669"/>
    <property type="project" value="UniProtKB-KW"/>
</dbReference>
<dbReference type="Pfam" id="PF00012">
    <property type="entry name" value="HSP70"/>
    <property type="match status" value="1"/>
</dbReference>